<dbReference type="GO" id="GO:0000731">
    <property type="term" value="P:DNA synthesis involved in DNA repair"/>
    <property type="evidence" value="ECO:0007669"/>
    <property type="project" value="TreeGrafter"/>
</dbReference>
<keyword evidence="7 12" id="KW-0227">DNA damage</keyword>
<dbReference type="InterPro" id="IPR027417">
    <property type="entry name" value="P-loop_NTPase"/>
</dbReference>
<evidence type="ECO:0000256" key="12">
    <source>
        <dbReference type="HAMAP-Rule" id="MF_00365"/>
    </source>
</evidence>
<keyword evidence="11 12" id="KW-0742">SOS response</keyword>
<protein>
    <recommendedName>
        <fullName evidence="3 12">DNA replication and repair protein RecF</fullName>
    </recommendedName>
</protein>
<evidence type="ECO:0000256" key="13">
    <source>
        <dbReference type="RuleBase" id="RU000578"/>
    </source>
</evidence>
<dbReference type="InterPro" id="IPR001238">
    <property type="entry name" value="DNA-binding_RecF"/>
</dbReference>
<keyword evidence="10 12" id="KW-0234">DNA repair</keyword>
<dbReference type="HAMAP" id="MF_00365">
    <property type="entry name" value="RecF"/>
    <property type="match status" value="1"/>
</dbReference>
<dbReference type="GO" id="GO:0003697">
    <property type="term" value="F:single-stranded DNA binding"/>
    <property type="evidence" value="ECO:0007669"/>
    <property type="project" value="UniProtKB-UniRule"/>
</dbReference>
<sequence>MHIERLKLRDFRNYENAELEFSPLTNVIYGDNAQGKTNILEAVYLFAQGRSHRAKSDKELIRFGGSCARLGLDFSDSRRSYSCEMKISHNGRKSVSVNHVHIMKLSKLMSYLNVVMFSPEDLDIVKGSPSARRRFIDSCVSQIYPSYLSSLMDYNKTLAQKNSLLKLMRSKSKRTDPTLSVWNGQLAEEGSRIMRFRADFIELINATAAAIQSEISGETLALRYMPSIKTESMTAEEIFEYLSEREGREADMGSSMYGVQRDDIEIFVNGREAKLFGSQGQQRTAALSMKIAQSEYIKNIKGEYPVLLLDDIMSELDIHRRMYLSERIRDKQVLITSTDTDLIDKNTDTRLFRIENGKVM</sequence>
<evidence type="ECO:0000256" key="9">
    <source>
        <dbReference type="ARBA" id="ARBA00023125"/>
    </source>
</evidence>
<name>A0A9D1SEJ9_9FIRM</name>
<dbReference type="Pfam" id="PF02463">
    <property type="entry name" value="SMC_N"/>
    <property type="match status" value="1"/>
</dbReference>
<comment type="caution">
    <text evidence="15">The sequence shown here is derived from an EMBL/GenBank/DDBJ whole genome shotgun (WGS) entry which is preliminary data.</text>
</comment>
<evidence type="ECO:0000256" key="1">
    <source>
        <dbReference type="ARBA" id="ARBA00004496"/>
    </source>
</evidence>
<dbReference type="InterPro" id="IPR042174">
    <property type="entry name" value="RecF_2"/>
</dbReference>
<evidence type="ECO:0000256" key="6">
    <source>
        <dbReference type="ARBA" id="ARBA00022741"/>
    </source>
</evidence>
<accession>A0A9D1SEJ9</accession>
<proteinExistence type="inferred from homology"/>
<dbReference type="NCBIfam" id="TIGR00611">
    <property type="entry name" value="recf"/>
    <property type="match status" value="1"/>
</dbReference>
<dbReference type="AlphaFoldDB" id="A0A9D1SEJ9"/>
<dbReference type="PANTHER" id="PTHR32182:SF0">
    <property type="entry name" value="DNA REPLICATION AND REPAIR PROTEIN RECF"/>
    <property type="match status" value="1"/>
</dbReference>
<dbReference type="PROSITE" id="PS00617">
    <property type="entry name" value="RECF_1"/>
    <property type="match status" value="1"/>
</dbReference>
<evidence type="ECO:0000256" key="2">
    <source>
        <dbReference type="ARBA" id="ARBA00008016"/>
    </source>
</evidence>
<dbReference type="CDD" id="cd03242">
    <property type="entry name" value="ABC_RecF"/>
    <property type="match status" value="1"/>
</dbReference>
<feature type="binding site" evidence="12">
    <location>
        <begin position="30"/>
        <end position="37"/>
    </location>
    <ligand>
        <name>ATP</name>
        <dbReference type="ChEBI" id="CHEBI:30616"/>
    </ligand>
</feature>
<comment type="function">
    <text evidence="12 13">The RecF protein is involved in DNA metabolism; it is required for DNA replication and normal SOS inducibility. RecF binds preferentially to single-stranded, linear DNA. It also seems to bind ATP.</text>
</comment>
<dbReference type="PANTHER" id="PTHR32182">
    <property type="entry name" value="DNA REPLICATION AND REPAIR PROTEIN RECF"/>
    <property type="match status" value="1"/>
</dbReference>
<dbReference type="PROSITE" id="PS00618">
    <property type="entry name" value="RECF_2"/>
    <property type="match status" value="1"/>
</dbReference>
<dbReference type="Proteomes" id="UP000824109">
    <property type="component" value="Unassembled WGS sequence"/>
</dbReference>
<evidence type="ECO:0000256" key="7">
    <source>
        <dbReference type="ARBA" id="ARBA00022763"/>
    </source>
</evidence>
<reference evidence="15" key="1">
    <citation type="submission" date="2020-10" db="EMBL/GenBank/DDBJ databases">
        <authorList>
            <person name="Gilroy R."/>
        </authorList>
    </citation>
    <scope>NUCLEOTIDE SEQUENCE</scope>
    <source>
        <strain evidence="15">USAMLcec3-3695</strain>
    </source>
</reference>
<reference evidence="15" key="2">
    <citation type="journal article" date="2021" name="PeerJ">
        <title>Extensive microbial diversity within the chicken gut microbiome revealed by metagenomics and culture.</title>
        <authorList>
            <person name="Gilroy R."/>
            <person name="Ravi A."/>
            <person name="Getino M."/>
            <person name="Pursley I."/>
            <person name="Horton D.L."/>
            <person name="Alikhan N.F."/>
            <person name="Baker D."/>
            <person name="Gharbi K."/>
            <person name="Hall N."/>
            <person name="Watson M."/>
            <person name="Adriaenssens E.M."/>
            <person name="Foster-Nyarko E."/>
            <person name="Jarju S."/>
            <person name="Secka A."/>
            <person name="Antonio M."/>
            <person name="Oren A."/>
            <person name="Chaudhuri R.R."/>
            <person name="La Ragione R."/>
            <person name="Hildebrand F."/>
            <person name="Pallen M.J."/>
        </authorList>
    </citation>
    <scope>NUCLEOTIDE SEQUENCE</scope>
    <source>
        <strain evidence="15">USAMLcec3-3695</strain>
    </source>
</reference>
<keyword evidence="9 12" id="KW-0238">DNA-binding</keyword>
<comment type="similarity">
    <text evidence="2 12 13">Belongs to the RecF family.</text>
</comment>
<comment type="subcellular location">
    <subcellularLocation>
        <location evidence="1 12 13">Cytoplasm</location>
    </subcellularLocation>
</comment>
<dbReference type="GO" id="GO:0006260">
    <property type="term" value="P:DNA replication"/>
    <property type="evidence" value="ECO:0007669"/>
    <property type="project" value="UniProtKB-UniRule"/>
</dbReference>
<evidence type="ECO:0000256" key="4">
    <source>
        <dbReference type="ARBA" id="ARBA00022490"/>
    </source>
</evidence>
<evidence type="ECO:0000256" key="8">
    <source>
        <dbReference type="ARBA" id="ARBA00022840"/>
    </source>
</evidence>
<dbReference type="SUPFAM" id="SSF52540">
    <property type="entry name" value="P-loop containing nucleoside triphosphate hydrolases"/>
    <property type="match status" value="1"/>
</dbReference>
<feature type="domain" description="RecF/RecN/SMC N-terminal" evidence="14">
    <location>
        <begin position="2"/>
        <end position="346"/>
    </location>
</feature>
<dbReference type="GO" id="GO:0009432">
    <property type="term" value="P:SOS response"/>
    <property type="evidence" value="ECO:0007669"/>
    <property type="project" value="UniProtKB-UniRule"/>
</dbReference>
<dbReference type="InterPro" id="IPR003395">
    <property type="entry name" value="RecF/RecN/SMC_N"/>
</dbReference>
<keyword evidence="6 12" id="KW-0547">Nucleotide-binding</keyword>
<evidence type="ECO:0000256" key="11">
    <source>
        <dbReference type="ARBA" id="ARBA00023236"/>
    </source>
</evidence>
<dbReference type="GO" id="GO:0005737">
    <property type="term" value="C:cytoplasm"/>
    <property type="evidence" value="ECO:0007669"/>
    <property type="project" value="UniProtKB-SubCell"/>
</dbReference>
<evidence type="ECO:0000256" key="3">
    <source>
        <dbReference type="ARBA" id="ARBA00020170"/>
    </source>
</evidence>
<dbReference type="GO" id="GO:0005524">
    <property type="term" value="F:ATP binding"/>
    <property type="evidence" value="ECO:0007669"/>
    <property type="project" value="UniProtKB-UniRule"/>
</dbReference>
<keyword evidence="5 12" id="KW-0235">DNA replication</keyword>
<keyword evidence="4 12" id="KW-0963">Cytoplasm</keyword>
<dbReference type="EMBL" id="DVNB01000026">
    <property type="protein sequence ID" value="HIU56708.1"/>
    <property type="molecule type" value="Genomic_DNA"/>
</dbReference>
<dbReference type="Gene3D" id="1.20.1050.90">
    <property type="entry name" value="RecF/RecN/SMC, N-terminal domain"/>
    <property type="match status" value="1"/>
</dbReference>
<dbReference type="Gene3D" id="3.40.50.300">
    <property type="entry name" value="P-loop containing nucleotide triphosphate hydrolases"/>
    <property type="match status" value="1"/>
</dbReference>
<dbReference type="InterPro" id="IPR018078">
    <property type="entry name" value="DNA-binding_RecF_CS"/>
</dbReference>
<evidence type="ECO:0000256" key="10">
    <source>
        <dbReference type="ARBA" id="ARBA00023204"/>
    </source>
</evidence>
<dbReference type="GO" id="GO:0006302">
    <property type="term" value="P:double-strand break repair"/>
    <property type="evidence" value="ECO:0007669"/>
    <property type="project" value="TreeGrafter"/>
</dbReference>
<organism evidence="15 16">
    <name type="scientific">Candidatus Ornithomonoglobus merdipullorum</name>
    <dbReference type="NCBI Taxonomy" id="2840895"/>
    <lineage>
        <taxon>Bacteria</taxon>
        <taxon>Bacillati</taxon>
        <taxon>Bacillota</taxon>
        <taxon>Clostridia</taxon>
        <taxon>Candidatus Ornithomonoglobus</taxon>
    </lineage>
</organism>
<evidence type="ECO:0000256" key="5">
    <source>
        <dbReference type="ARBA" id="ARBA00022705"/>
    </source>
</evidence>
<evidence type="ECO:0000313" key="15">
    <source>
        <dbReference type="EMBL" id="HIU56708.1"/>
    </source>
</evidence>
<gene>
    <name evidence="12 15" type="primary">recF</name>
    <name evidence="15" type="ORF">IAA61_02700</name>
</gene>
<keyword evidence="8 12" id="KW-0067">ATP-binding</keyword>
<evidence type="ECO:0000313" key="16">
    <source>
        <dbReference type="Proteomes" id="UP000824109"/>
    </source>
</evidence>
<evidence type="ECO:0000259" key="14">
    <source>
        <dbReference type="Pfam" id="PF02463"/>
    </source>
</evidence>